<dbReference type="GO" id="GO:0016020">
    <property type="term" value="C:membrane"/>
    <property type="evidence" value="ECO:0007669"/>
    <property type="project" value="InterPro"/>
</dbReference>
<sequence>MIVWGQTQIASGLASILNAAAGQVTASTLVLFPIALTVDGQLDVVGISLETWSSIAGLAVLSTAITYVLYFKILELAGATNVLLVTLLVPVSAILLG</sequence>
<evidence type="ECO:0000313" key="1">
    <source>
        <dbReference type="EMBL" id="SGZ09392.1"/>
    </source>
</evidence>
<dbReference type="STRING" id="80854.MVIS_2709"/>
<dbReference type="AlphaFoldDB" id="A0A090IK60"/>
<dbReference type="Pfam" id="PF00892">
    <property type="entry name" value="EamA"/>
    <property type="match status" value="1"/>
</dbReference>
<accession>A0A090IK60</accession>
<dbReference type="Proteomes" id="UP000183794">
    <property type="component" value="Unassembled WGS sequence"/>
</dbReference>
<dbReference type="EMBL" id="FPLD01000096">
    <property type="protein sequence ID" value="SGZ09392.1"/>
    <property type="molecule type" value="Genomic_DNA"/>
</dbReference>
<dbReference type="PATRIC" id="fig|80854.5.peg.2879"/>
<reference evidence="1 2" key="1">
    <citation type="submission" date="2016-11" db="EMBL/GenBank/DDBJ databases">
        <authorList>
            <person name="Jaros S."/>
            <person name="Januszkiewicz K."/>
            <person name="Wedrychowicz H."/>
        </authorList>
    </citation>
    <scope>NUCLEOTIDE SEQUENCE [LARGE SCALE GENOMIC DNA]</scope>
    <source>
        <strain evidence="1">NVI 5450</strain>
    </source>
</reference>
<organism evidence="1 2">
    <name type="scientific">Moritella viscosa</name>
    <dbReference type="NCBI Taxonomy" id="80854"/>
    <lineage>
        <taxon>Bacteria</taxon>
        <taxon>Pseudomonadati</taxon>
        <taxon>Pseudomonadota</taxon>
        <taxon>Gammaproteobacteria</taxon>
        <taxon>Alteromonadales</taxon>
        <taxon>Moritellaceae</taxon>
        <taxon>Moritella</taxon>
    </lineage>
</organism>
<proteinExistence type="predicted"/>
<dbReference type="KEGG" id="mvs:MVIS_2709"/>
<gene>
    <name evidence="1" type="ORF">NVI5450_3450</name>
</gene>
<evidence type="ECO:0000313" key="2">
    <source>
        <dbReference type="Proteomes" id="UP000183794"/>
    </source>
</evidence>
<dbReference type="InterPro" id="IPR000620">
    <property type="entry name" value="EamA_dom"/>
</dbReference>
<protein>
    <submittedName>
        <fullName evidence="1">Uncharacterized protein</fullName>
    </submittedName>
</protein>
<name>A0A090IK60_9GAMM</name>
<dbReference type="HOGENOM" id="CLU_2343617_0_0_6"/>